<dbReference type="PANTHER" id="PTHR43156">
    <property type="entry name" value="STAGE II SPORULATION PROTEIN E-RELATED"/>
    <property type="match status" value="1"/>
</dbReference>
<dbReference type="EMBL" id="VTZN01000022">
    <property type="protein sequence ID" value="KAA1251142.1"/>
    <property type="molecule type" value="Genomic_DNA"/>
</dbReference>
<sequence length="714" mass="74116">MAGLFALVAALYTVGAESSWHSSGVAAIGFAAGAELSWQSFGPAVGFAFFPPAGVTVSALLLTKRTRWPVIVAAIVAAELVVSTGHGVGIWAAAGLAGANAVEPLVGASLVRRWCRGAPDLRRRTDLARFVAGACVLGPLVGGLLGAAVGVLYAGIWWPGGVARWWAGDGLGALVVGAPALLWPRQRQLLNERRVEAASVVVLTAALSVAAFSLTSPPALLLLPLLAWAAFRLEVIGAALASAVLAFVANLMTAAGHGAFAVVPLPGPARLAVTQGFIAVIMLIALLIGQEAAGRISAIRQRQAEQRERTRLQSLAKLGESLAAALTPKEIGRVTAAQVRNYAGAQALTLGVISDDGGALQWVQLAGYPEAIATRFGAGLPLTESSAASDAARTGTPVLIRTAAEYQQRYPQTARWMTEAGAASIGVWPLTVAERQIGVLGLMWTQPQALDATQRSYALAVASMVTQALLRARAYADEHARATVLQAAVLPAHPAEIAGLEFAVSYHPADVAHGLGGDWWDAMSLPKNRTLLAVGDVVGHGLSAVEDMAQLRAAGRALAVQGLAPAQLLAELNIFTGHASHGKFATMTVAILDPGAGALRYGSAGHPPALLRRCGSGQVIRLDGGRGPVLGPLRDAAYDHDQVPIAPGDILVMYTDGLIDRRGRDLETAIAEAQQHIAGWQADTSLREACQSLTSALAPPPRDDDVCVLAVKFR</sequence>
<evidence type="ECO:0000259" key="8">
    <source>
        <dbReference type="SMART" id="SM00065"/>
    </source>
</evidence>
<name>A0A5B1BT25_MYCSI</name>
<comment type="caution">
    <text evidence="10">The sequence shown here is derived from an EMBL/GenBank/DDBJ whole genome shotgun (WGS) entry which is preliminary data.</text>
</comment>
<organism evidence="10 11">
    <name type="scientific">Mycobacterium simiae</name>
    <name type="common">Mycobacterium habana</name>
    <dbReference type="NCBI Taxonomy" id="1784"/>
    <lineage>
        <taxon>Bacteria</taxon>
        <taxon>Bacillati</taxon>
        <taxon>Actinomycetota</taxon>
        <taxon>Actinomycetes</taxon>
        <taxon>Mycobacteriales</taxon>
        <taxon>Mycobacteriaceae</taxon>
        <taxon>Mycobacterium</taxon>
        <taxon>Mycobacterium simiae complex</taxon>
    </lineage>
</organism>
<dbReference type="SMART" id="SM00331">
    <property type="entry name" value="PP2C_SIG"/>
    <property type="match status" value="1"/>
</dbReference>
<dbReference type="InterPro" id="IPR007895">
    <property type="entry name" value="MASE1"/>
</dbReference>
<evidence type="ECO:0000256" key="3">
    <source>
        <dbReference type="ARBA" id="ARBA00022692"/>
    </source>
</evidence>
<keyword evidence="6 7" id="KW-0472">Membrane</keyword>
<feature type="transmembrane region" description="Helical" evidence="7">
    <location>
        <begin position="271"/>
        <end position="289"/>
    </location>
</feature>
<dbReference type="InterPro" id="IPR029016">
    <property type="entry name" value="GAF-like_dom_sf"/>
</dbReference>
<comment type="subcellular location">
    <subcellularLocation>
        <location evidence="1">Cell membrane</location>
        <topology evidence="1">Multi-pass membrane protein</topology>
    </subcellularLocation>
</comment>
<feature type="transmembrane region" description="Helical" evidence="7">
    <location>
        <begin position="68"/>
        <end position="84"/>
    </location>
</feature>
<gene>
    <name evidence="10" type="ORF">F0Q45_05870</name>
</gene>
<evidence type="ECO:0000256" key="2">
    <source>
        <dbReference type="ARBA" id="ARBA00022475"/>
    </source>
</evidence>
<dbReference type="SMART" id="SM00065">
    <property type="entry name" value="GAF"/>
    <property type="match status" value="1"/>
</dbReference>
<dbReference type="InterPro" id="IPR001932">
    <property type="entry name" value="PPM-type_phosphatase-like_dom"/>
</dbReference>
<dbReference type="OrthoDB" id="23692at2"/>
<feature type="domain" description="GAF" evidence="8">
    <location>
        <begin position="327"/>
        <end position="479"/>
    </location>
</feature>
<dbReference type="Gene3D" id="3.30.450.40">
    <property type="match status" value="1"/>
</dbReference>
<feature type="transmembrane region" description="Helical" evidence="7">
    <location>
        <begin position="195"/>
        <end position="215"/>
    </location>
</feature>
<dbReference type="GO" id="GO:0016791">
    <property type="term" value="F:phosphatase activity"/>
    <property type="evidence" value="ECO:0007669"/>
    <property type="project" value="TreeGrafter"/>
</dbReference>
<keyword evidence="11" id="KW-1185">Reference proteome</keyword>
<dbReference type="InterPro" id="IPR052016">
    <property type="entry name" value="Bact_Sigma-Reg"/>
</dbReference>
<dbReference type="GO" id="GO:0005886">
    <property type="term" value="C:plasma membrane"/>
    <property type="evidence" value="ECO:0007669"/>
    <property type="project" value="UniProtKB-SubCell"/>
</dbReference>
<feature type="transmembrane region" description="Helical" evidence="7">
    <location>
        <begin position="235"/>
        <end position="259"/>
    </location>
</feature>
<dbReference type="InterPro" id="IPR003018">
    <property type="entry name" value="GAF"/>
</dbReference>
<dbReference type="SUPFAM" id="SSF81606">
    <property type="entry name" value="PP2C-like"/>
    <property type="match status" value="1"/>
</dbReference>
<evidence type="ECO:0000313" key="10">
    <source>
        <dbReference type="EMBL" id="KAA1251142.1"/>
    </source>
</evidence>
<dbReference type="Gene3D" id="3.60.40.10">
    <property type="entry name" value="PPM-type phosphatase domain"/>
    <property type="match status" value="1"/>
</dbReference>
<evidence type="ECO:0000256" key="4">
    <source>
        <dbReference type="ARBA" id="ARBA00022801"/>
    </source>
</evidence>
<dbReference type="Pfam" id="PF05231">
    <property type="entry name" value="MASE1"/>
    <property type="match status" value="1"/>
</dbReference>
<evidence type="ECO:0000256" key="7">
    <source>
        <dbReference type="SAM" id="Phobius"/>
    </source>
</evidence>
<dbReference type="Proteomes" id="UP000324701">
    <property type="component" value="Unassembled WGS sequence"/>
</dbReference>
<dbReference type="Pfam" id="PF07228">
    <property type="entry name" value="SpoIIE"/>
    <property type="match status" value="1"/>
</dbReference>
<keyword evidence="4" id="KW-0378">Hydrolase</keyword>
<feature type="transmembrane region" description="Helical" evidence="7">
    <location>
        <begin position="164"/>
        <end position="183"/>
    </location>
</feature>
<keyword evidence="3 7" id="KW-0812">Transmembrane</keyword>
<dbReference type="Pfam" id="PF13185">
    <property type="entry name" value="GAF_2"/>
    <property type="match status" value="1"/>
</dbReference>
<dbReference type="InterPro" id="IPR036457">
    <property type="entry name" value="PPM-type-like_dom_sf"/>
</dbReference>
<evidence type="ECO:0000256" key="6">
    <source>
        <dbReference type="ARBA" id="ARBA00023136"/>
    </source>
</evidence>
<feature type="transmembrane region" description="Helical" evidence="7">
    <location>
        <begin position="90"/>
        <end position="111"/>
    </location>
</feature>
<feature type="transmembrane region" description="Helical" evidence="7">
    <location>
        <begin position="41"/>
        <end position="61"/>
    </location>
</feature>
<feature type="transmembrane region" description="Helical" evidence="7">
    <location>
        <begin position="131"/>
        <end position="158"/>
    </location>
</feature>
<protein>
    <submittedName>
        <fullName evidence="10">SpoIIE family protein phosphatase</fullName>
    </submittedName>
</protein>
<feature type="domain" description="PPM-type phosphatase" evidence="9">
    <location>
        <begin position="500"/>
        <end position="713"/>
    </location>
</feature>
<accession>A0A5B1BT25</accession>
<keyword evidence="5 7" id="KW-1133">Transmembrane helix</keyword>
<evidence type="ECO:0000256" key="1">
    <source>
        <dbReference type="ARBA" id="ARBA00004651"/>
    </source>
</evidence>
<evidence type="ECO:0000313" key="11">
    <source>
        <dbReference type="Proteomes" id="UP000324701"/>
    </source>
</evidence>
<reference evidence="10 11" key="1">
    <citation type="submission" date="2019-09" db="EMBL/GenBank/DDBJ databases">
        <title>Report of infection by Mycobacterium simiae a patient suffering from pulmonary tuberculosis.</title>
        <authorList>
            <person name="Mohanty P.S."/>
            <person name="Bansal A.K."/>
            <person name="Singh H."/>
            <person name="Sharma S."/>
            <person name="Patil S.A."/>
            <person name="Upadhaya P."/>
            <person name="Singh P.K."/>
            <person name="Kumar D."/>
            <person name="Kumar S."/>
            <person name="Singh R.K."/>
            <person name="Chaudhary B."/>
        </authorList>
    </citation>
    <scope>NUCLEOTIDE SEQUENCE [LARGE SCALE GENOMIC DNA]</scope>
    <source>
        <strain evidence="10 11">JAL-560-SIM</strain>
    </source>
</reference>
<dbReference type="PANTHER" id="PTHR43156:SF2">
    <property type="entry name" value="STAGE II SPORULATION PROTEIN E"/>
    <property type="match status" value="1"/>
</dbReference>
<evidence type="ECO:0000256" key="5">
    <source>
        <dbReference type="ARBA" id="ARBA00022989"/>
    </source>
</evidence>
<evidence type="ECO:0000259" key="9">
    <source>
        <dbReference type="SMART" id="SM00331"/>
    </source>
</evidence>
<dbReference type="AlphaFoldDB" id="A0A5B1BT25"/>
<dbReference type="SUPFAM" id="SSF55781">
    <property type="entry name" value="GAF domain-like"/>
    <property type="match status" value="1"/>
</dbReference>
<proteinExistence type="predicted"/>
<keyword evidence="2" id="KW-1003">Cell membrane</keyword>